<feature type="region of interest" description="Disordered" evidence="1">
    <location>
        <begin position="294"/>
        <end position="313"/>
    </location>
</feature>
<dbReference type="AlphaFoldDB" id="A0AAZ3Q7K7"/>
<dbReference type="PROSITE" id="PS50910">
    <property type="entry name" value="HEPN"/>
    <property type="match status" value="1"/>
</dbReference>
<feature type="compositionally biased region" description="Polar residues" evidence="1">
    <location>
        <begin position="300"/>
        <end position="313"/>
    </location>
</feature>
<reference evidence="3" key="2">
    <citation type="submission" date="2025-08" db="UniProtKB">
        <authorList>
            <consortium name="Ensembl"/>
        </authorList>
    </citation>
    <scope>IDENTIFICATION</scope>
</reference>
<dbReference type="Gene3D" id="1.10.287.110">
    <property type="entry name" value="DnaJ domain"/>
    <property type="match status" value="1"/>
</dbReference>
<protein>
    <recommendedName>
        <fullName evidence="2">HEPN domain-containing protein</fullName>
    </recommendedName>
</protein>
<evidence type="ECO:0000313" key="3">
    <source>
        <dbReference type="Ensembl" id="ENSOTSP00005123979.1"/>
    </source>
</evidence>
<accession>A0AAZ3Q7K7</accession>
<dbReference type="CDD" id="cd06257">
    <property type="entry name" value="DnaJ"/>
    <property type="match status" value="1"/>
</dbReference>
<reference evidence="4" key="1">
    <citation type="journal article" date="2018" name="PLoS ONE">
        <title>Chinook salmon (Oncorhynchus tshawytscha) genome and transcriptome.</title>
        <authorList>
            <person name="Christensen K.A."/>
            <person name="Leong J.S."/>
            <person name="Sakhrani D."/>
            <person name="Biagi C.A."/>
            <person name="Minkley D.R."/>
            <person name="Withler R.E."/>
            <person name="Rondeau E.B."/>
            <person name="Koop B.F."/>
            <person name="Devlin R.H."/>
        </authorList>
    </citation>
    <scope>NUCLEOTIDE SEQUENCE [LARGE SCALE GENOMIC DNA]</scope>
</reference>
<dbReference type="InterPro" id="IPR007842">
    <property type="entry name" value="HEPN_dom"/>
</dbReference>
<dbReference type="Pfam" id="PF05168">
    <property type="entry name" value="HEPN"/>
    <property type="match status" value="1"/>
</dbReference>
<organism evidence="3 4">
    <name type="scientific">Oncorhynchus tshawytscha</name>
    <name type="common">Chinook salmon</name>
    <name type="synonym">Salmo tshawytscha</name>
    <dbReference type="NCBI Taxonomy" id="74940"/>
    <lineage>
        <taxon>Eukaryota</taxon>
        <taxon>Metazoa</taxon>
        <taxon>Chordata</taxon>
        <taxon>Craniata</taxon>
        <taxon>Vertebrata</taxon>
        <taxon>Euteleostomi</taxon>
        <taxon>Actinopterygii</taxon>
        <taxon>Neopterygii</taxon>
        <taxon>Teleostei</taxon>
        <taxon>Protacanthopterygii</taxon>
        <taxon>Salmoniformes</taxon>
        <taxon>Salmonidae</taxon>
        <taxon>Salmoninae</taxon>
        <taxon>Oncorhynchus</taxon>
    </lineage>
</organism>
<keyword evidence="4" id="KW-1185">Reference proteome</keyword>
<dbReference type="Proteomes" id="UP000694402">
    <property type="component" value="Unassembled WGS sequence"/>
</dbReference>
<dbReference type="SUPFAM" id="SSF81593">
    <property type="entry name" value="Nucleotidyltransferase substrate binding subunit/domain"/>
    <property type="match status" value="1"/>
</dbReference>
<sequence length="500" mass="57780">MQIPPDKQTLQPNQEKAVKRAVEQLFHLIIKLQENQLTSEIPKTLYLPSTDGRLYPSASLYFNDTVFKVSRLEGAIKDKLKLLEKLSNCHLGNDMYEHCKIMQLLPLEIQPKMLSQITVENVVESNMQLSSSTTMNLGEYVGFKNTAEEEHCCYAVIVEQLCVPSGQSGQSPYRYKIQIGKDEVIEVSALDLYQFKREKKPFSYSSTGATCMDLVQLGESVQRSSSTKTSPQSLEEAKKEIDKCLAEIWILSAEERFKAIRRLYLRWHPDKNPDCQQLATEAFKYLKNRIEDLENGRTGKPSSHRTGNPSSQQWNTNFRNFYNQWNQEAHRHQCGRERFYRGHNTRYNFWTHHGNVPQPNRAEAERWLRQAQCDLAAADNDTGGKTTEWTLFKVHQAVEKALVAAEYKRHGNHCKDSSISSLAERVSRYSPQLDTLPNIVSKLKQLGVDPKTTQYPNYHPSPHIPNQMFKYENESEVLDMKKVRRERSCIFPSNTIQVRR</sequence>
<dbReference type="Gene3D" id="1.20.120.330">
    <property type="entry name" value="Nucleotidyltransferases domain 2"/>
    <property type="match status" value="1"/>
</dbReference>
<evidence type="ECO:0000259" key="2">
    <source>
        <dbReference type="PROSITE" id="PS50910"/>
    </source>
</evidence>
<name>A0AAZ3Q7K7_ONCTS</name>
<dbReference type="InterPro" id="IPR036869">
    <property type="entry name" value="J_dom_sf"/>
</dbReference>
<evidence type="ECO:0000313" key="4">
    <source>
        <dbReference type="Proteomes" id="UP000694402"/>
    </source>
</evidence>
<proteinExistence type="predicted"/>
<dbReference type="Ensembl" id="ENSOTST00005164396.1">
    <property type="protein sequence ID" value="ENSOTSP00005123979.1"/>
    <property type="gene ID" value="ENSOTSG00005055234.1"/>
</dbReference>
<dbReference type="GeneTree" id="ENSGT00940000164866"/>
<dbReference type="SUPFAM" id="SSF46565">
    <property type="entry name" value="Chaperone J-domain"/>
    <property type="match status" value="1"/>
</dbReference>
<reference evidence="3" key="3">
    <citation type="submission" date="2025-09" db="UniProtKB">
        <authorList>
            <consortium name="Ensembl"/>
        </authorList>
    </citation>
    <scope>IDENTIFICATION</scope>
</reference>
<dbReference type="InterPro" id="IPR001623">
    <property type="entry name" value="DnaJ_domain"/>
</dbReference>
<dbReference type="SMART" id="SM00748">
    <property type="entry name" value="HEPN"/>
    <property type="match status" value="1"/>
</dbReference>
<feature type="domain" description="HEPN" evidence="2">
    <location>
        <begin position="368"/>
        <end position="484"/>
    </location>
</feature>
<dbReference type="PANTHER" id="PTHR46919">
    <property type="entry name" value="ZINC FINGER, C3HC4 TYPE (RING FINGER) FAMILY PROTEIN"/>
    <property type="match status" value="1"/>
</dbReference>
<dbReference type="PANTHER" id="PTHR46919:SF2">
    <property type="entry name" value="SACSIN"/>
    <property type="match status" value="1"/>
</dbReference>
<evidence type="ECO:0000256" key="1">
    <source>
        <dbReference type="SAM" id="MobiDB-lite"/>
    </source>
</evidence>